<dbReference type="RefSeq" id="WP_286486087.1">
    <property type="nucleotide sequence ID" value="NZ_JACALR010000004.1"/>
</dbReference>
<proteinExistence type="predicted"/>
<dbReference type="AlphaFoldDB" id="A0AAW7DIQ3"/>
<comment type="caution">
    <text evidence="1">The sequence shown here is derived from an EMBL/GenBank/DDBJ whole genome shotgun (WGS) entry which is preliminary data.</text>
</comment>
<organism evidence="1 2">
    <name type="scientific">Empedobacter falsenii</name>
    <dbReference type="NCBI Taxonomy" id="343874"/>
    <lineage>
        <taxon>Bacteria</taxon>
        <taxon>Pseudomonadati</taxon>
        <taxon>Bacteroidota</taxon>
        <taxon>Flavobacteriia</taxon>
        <taxon>Flavobacteriales</taxon>
        <taxon>Weeksellaceae</taxon>
        <taxon>Empedobacter</taxon>
    </lineage>
</organism>
<sequence length="102" mass="12085">MGVTWKITKNKTLNQRMDLEVAVKVRELEFNGAEDVKSLRIDFKKKLDEIRQTNTYSADCLYEMTQRNPSSCEIWKKTPNGDFKYLMFTLTKSTEKFNPFNF</sequence>
<dbReference type="Proteomes" id="UP001173578">
    <property type="component" value="Unassembled WGS sequence"/>
</dbReference>
<reference evidence="1" key="2">
    <citation type="journal article" date="2022" name="Sci. Total Environ.">
        <title>Prevalence, transmission, and molecular epidemiology of tet(X)-positive bacteria among humans, animals, and environmental niches in China: An epidemiological, and genomic-based study.</title>
        <authorList>
            <person name="Dong N."/>
            <person name="Zeng Y."/>
            <person name="Cai C."/>
            <person name="Sun C."/>
            <person name="Lu J."/>
            <person name="Liu C."/>
            <person name="Zhou H."/>
            <person name="Sun Q."/>
            <person name="Shu L."/>
            <person name="Wang H."/>
            <person name="Wang Y."/>
            <person name="Wang S."/>
            <person name="Wu C."/>
            <person name="Chan E.W."/>
            <person name="Chen G."/>
            <person name="Shen Z."/>
            <person name="Chen S."/>
            <person name="Zhang R."/>
        </authorList>
    </citation>
    <scope>NUCLEOTIDE SEQUENCE</scope>
    <source>
        <strain evidence="1">210</strain>
    </source>
</reference>
<accession>A0AAW7DIQ3</accession>
<gene>
    <name evidence="1" type="ORF">HX095_09955</name>
</gene>
<dbReference type="EMBL" id="JACALR010000004">
    <property type="protein sequence ID" value="MDM1551538.1"/>
    <property type="molecule type" value="Genomic_DNA"/>
</dbReference>
<protein>
    <submittedName>
        <fullName evidence="1">Uncharacterized protein</fullName>
    </submittedName>
</protein>
<name>A0AAW7DIQ3_9FLAO</name>
<evidence type="ECO:0000313" key="2">
    <source>
        <dbReference type="Proteomes" id="UP001173578"/>
    </source>
</evidence>
<evidence type="ECO:0000313" key="1">
    <source>
        <dbReference type="EMBL" id="MDM1551538.1"/>
    </source>
</evidence>
<reference evidence="1" key="1">
    <citation type="submission" date="2020-06" db="EMBL/GenBank/DDBJ databases">
        <authorList>
            <person name="Dong N."/>
        </authorList>
    </citation>
    <scope>NUCLEOTIDE SEQUENCE</scope>
    <source>
        <strain evidence="1">210</strain>
    </source>
</reference>